<reference evidence="3" key="1">
    <citation type="submission" date="2022-12" db="EMBL/GenBank/DDBJ databases">
        <title>Draft genome assemblies for two species of Escallonia (Escalloniales).</title>
        <authorList>
            <person name="Chanderbali A."/>
            <person name="Dervinis C."/>
            <person name="Anghel I."/>
            <person name="Soltis D."/>
            <person name="Soltis P."/>
            <person name="Zapata F."/>
        </authorList>
    </citation>
    <scope>NUCLEOTIDE SEQUENCE</scope>
    <source>
        <strain evidence="3">UCBG64.0493</strain>
        <tissue evidence="3">Leaf</tissue>
    </source>
</reference>
<dbReference type="AlphaFoldDB" id="A0AA88V1B5"/>
<dbReference type="CDD" id="cd12108">
    <property type="entry name" value="Hr-like"/>
    <property type="match status" value="1"/>
</dbReference>
<dbReference type="Pfam" id="PF01814">
    <property type="entry name" value="Hemerythrin"/>
    <property type="match status" value="1"/>
</dbReference>
<feature type="region of interest" description="Disordered" evidence="1">
    <location>
        <begin position="1"/>
        <end position="29"/>
    </location>
</feature>
<dbReference type="InterPro" id="IPR012312">
    <property type="entry name" value="Hemerythrin-like"/>
</dbReference>
<dbReference type="Proteomes" id="UP001188597">
    <property type="component" value="Unassembled WGS sequence"/>
</dbReference>
<dbReference type="Gene3D" id="1.20.120.520">
    <property type="entry name" value="nmb1532 protein domain like"/>
    <property type="match status" value="1"/>
</dbReference>
<evidence type="ECO:0000259" key="2">
    <source>
        <dbReference type="Pfam" id="PF01814"/>
    </source>
</evidence>
<accession>A0AA88V1B5</accession>
<feature type="domain" description="Hemerythrin-like" evidence="2">
    <location>
        <begin position="44"/>
        <end position="178"/>
    </location>
</feature>
<proteinExistence type="predicted"/>
<sequence length="356" mass="40731">MDGGEGKCAVQDDGDEEEDPPGPPLLTAEGPLAGVRLEDAPIMLLVLFHRAFREELLELSRIATEAAESGFRCGDVVLDLRRRFEFLKVVYEYHCTAEDEVIFQALDVRVKNVVCTYSLEHKSIDELFNSIFHCFNILVSEDEDIFKPYQELVFCIGTIQASICQHMMKEEKQVFPLLMKQFSSEEQASLVWQFMCSIPVMLLEKILQWITFSLSPDDQFDVECCMKEVVLKDKLLEEVVTSWFGNKKQSFFEANDNYAKGAQFLNGFASFQDILNVYPSNDESGEEQKSKNAKSIYTTGRGKLIDVVHLWHGAIRKALREILDELYRIRSSNTSSTLSSVVVQLIFFADILIFYR</sequence>
<organism evidence="3 4">
    <name type="scientific">Escallonia herrerae</name>
    <dbReference type="NCBI Taxonomy" id="1293975"/>
    <lineage>
        <taxon>Eukaryota</taxon>
        <taxon>Viridiplantae</taxon>
        <taxon>Streptophyta</taxon>
        <taxon>Embryophyta</taxon>
        <taxon>Tracheophyta</taxon>
        <taxon>Spermatophyta</taxon>
        <taxon>Magnoliopsida</taxon>
        <taxon>eudicotyledons</taxon>
        <taxon>Gunneridae</taxon>
        <taxon>Pentapetalae</taxon>
        <taxon>asterids</taxon>
        <taxon>campanulids</taxon>
        <taxon>Escalloniales</taxon>
        <taxon>Escalloniaceae</taxon>
        <taxon>Escallonia</taxon>
    </lineage>
</organism>
<name>A0AA88V1B5_9ASTE</name>
<gene>
    <name evidence="3" type="ORF">RJ639_023735</name>
</gene>
<evidence type="ECO:0000256" key="1">
    <source>
        <dbReference type="SAM" id="MobiDB-lite"/>
    </source>
</evidence>
<dbReference type="EMBL" id="JAVXUP010003362">
    <property type="protein sequence ID" value="KAK2999208.1"/>
    <property type="molecule type" value="Genomic_DNA"/>
</dbReference>
<keyword evidence="4" id="KW-1185">Reference proteome</keyword>
<evidence type="ECO:0000313" key="3">
    <source>
        <dbReference type="EMBL" id="KAK2999208.1"/>
    </source>
</evidence>
<protein>
    <recommendedName>
        <fullName evidence="2">Hemerythrin-like domain-containing protein</fullName>
    </recommendedName>
</protein>
<evidence type="ECO:0000313" key="4">
    <source>
        <dbReference type="Proteomes" id="UP001188597"/>
    </source>
</evidence>
<comment type="caution">
    <text evidence="3">The sequence shown here is derived from an EMBL/GenBank/DDBJ whole genome shotgun (WGS) entry which is preliminary data.</text>
</comment>